<name>A0AAW0GKK4_9APHY</name>
<evidence type="ECO:0000313" key="2">
    <source>
        <dbReference type="Proteomes" id="UP001385951"/>
    </source>
</evidence>
<sequence length="109" mass="11566">MRSGSGRLVVIWAFEFHRRRGATACVSQTHTGSGWSTDLGKAMALAIGLSMVRNDARPFLVVLAAEWGWQDAKYFMIIGPSSVGSLATGPVSGTLVLVAIANAGKERCN</sequence>
<dbReference type="AlphaFoldDB" id="A0AAW0GKK4"/>
<evidence type="ECO:0000313" key="1">
    <source>
        <dbReference type="EMBL" id="KAK7693966.1"/>
    </source>
</evidence>
<comment type="caution">
    <text evidence="1">The sequence shown here is derived from an EMBL/GenBank/DDBJ whole genome shotgun (WGS) entry which is preliminary data.</text>
</comment>
<accession>A0AAW0GKK4</accession>
<dbReference type="Proteomes" id="UP001385951">
    <property type="component" value="Unassembled WGS sequence"/>
</dbReference>
<protein>
    <submittedName>
        <fullName evidence="1">Uncharacterized protein</fullName>
    </submittedName>
</protein>
<organism evidence="1 2">
    <name type="scientific">Cerrena zonata</name>
    <dbReference type="NCBI Taxonomy" id="2478898"/>
    <lineage>
        <taxon>Eukaryota</taxon>
        <taxon>Fungi</taxon>
        <taxon>Dikarya</taxon>
        <taxon>Basidiomycota</taxon>
        <taxon>Agaricomycotina</taxon>
        <taxon>Agaricomycetes</taxon>
        <taxon>Polyporales</taxon>
        <taxon>Cerrenaceae</taxon>
        <taxon>Cerrena</taxon>
    </lineage>
</organism>
<keyword evidence="2" id="KW-1185">Reference proteome</keyword>
<gene>
    <name evidence="1" type="ORF">QCA50_003541</name>
</gene>
<reference evidence="1 2" key="1">
    <citation type="submission" date="2022-09" db="EMBL/GenBank/DDBJ databases">
        <authorList>
            <person name="Palmer J.M."/>
        </authorList>
    </citation>
    <scope>NUCLEOTIDE SEQUENCE [LARGE SCALE GENOMIC DNA]</scope>
    <source>
        <strain evidence="1 2">DSM 7382</strain>
    </source>
</reference>
<dbReference type="EMBL" id="JASBNA010000003">
    <property type="protein sequence ID" value="KAK7693966.1"/>
    <property type="molecule type" value="Genomic_DNA"/>
</dbReference>
<proteinExistence type="predicted"/>